<dbReference type="GO" id="GO:0008673">
    <property type="term" value="F:2-dehydro-3-deoxygluconokinase activity"/>
    <property type="evidence" value="ECO:0007669"/>
    <property type="project" value="TreeGrafter"/>
</dbReference>
<dbReference type="SUPFAM" id="SSF53613">
    <property type="entry name" value="Ribokinase-like"/>
    <property type="match status" value="1"/>
</dbReference>
<dbReference type="STRING" id="655353.SAMN04488056_102284"/>
<dbReference type="EMBL" id="FOVR01000002">
    <property type="protein sequence ID" value="SFN88246.1"/>
    <property type="molecule type" value="Genomic_DNA"/>
</dbReference>
<dbReference type="Pfam" id="PF00294">
    <property type="entry name" value="PfkB"/>
    <property type="match status" value="1"/>
</dbReference>
<dbReference type="GO" id="GO:0005829">
    <property type="term" value="C:cytosol"/>
    <property type="evidence" value="ECO:0007669"/>
    <property type="project" value="TreeGrafter"/>
</dbReference>
<evidence type="ECO:0000259" key="4">
    <source>
        <dbReference type="Pfam" id="PF00294"/>
    </source>
</evidence>
<reference evidence="5 6" key="1">
    <citation type="submission" date="2016-10" db="EMBL/GenBank/DDBJ databases">
        <authorList>
            <person name="de Groot N.N."/>
        </authorList>
    </citation>
    <scope>NUCLEOTIDE SEQUENCE [LARGE SCALE GENOMIC DNA]</scope>
    <source>
        <strain evidence="5 6">CGMCC 1.9157</strain>
    </source>
</reference>
<dbReference type="Proteomes" id="UP000199236">
    <property type="component" value="Unassembled WGS sequence"/>
</dbReference>
<keyword evidence="6" id="KW-1185">Reference proteome</keyword>
<dbReference type="CDD" id="cd01166">
    <property type="entry name" value="KdgK"/>
    <property type="match status" value="1"/>
</dbReference>
<dbReference type="InterPro" id="IPR050306">
    <property type="entry name" value="PfkB_Carbo_kinase"/>
</dbReference>
<dbReference type="RefSeq" id="WP_090069584.1">
    <property type="nucleotide sequence ID" value="NZ_FOVR01000002.1"/>
</dbReference>
<accession>A0A1I5CN02</accession>
<evidence type="ECO:0000256" key="3">
    <source>
        <dbReference type="ARBA" id="ARBA00022777"/>
    </source>
</evidence>
<dbReference type="GO" id="GO:0019698">
    <property type="term" value="P:D-galacturonate catabolic process"/>
    <property type="evidence" value="ECO:0007669"/>
    <property type="project" value="TreeGrafter"/>
</dbReference>
<dbReference type="InterPro" id="IPR029056">
    <property type="entry name" value="Ribokinase-like"/>
</dbReference>
<evidence type="ECO:0000256" key="2">
    <source>
        <dbReference type="ARBA" id="ARBA00022679"/>
    </source>
</evidence>
<feature type="domain" description="Carbohydrate kinase PfkB" evidence="4">
    <location>
        <begin position="6"/>
        <end position="308"/>
    </location>
</feature>
<proteinExistence type="inferred from homology"/>
<comment type="similarity">
    <text evidence="1">Belongs to the carbohydrate kinase PfkB family.</text>
</comment>
<dbReference type="PROSITE" id="PS00584">
    <property type="entry name" value="PFKB_KINASES_2"/>
    <property type="match status" value="1"/>
</dbReference>
<dbReference type="PANTHER" id="PTHR43085:SF15">
    <property type="entry name" value="2-DEHYDRO-3-DEOXYGLUCONOKINASE"/>
    <property type="match status" value="1"/>
</dbReference>
<dbReference type="GO" id="GO:0042840">
    <property type="term" value="P:D-glucuronate catabolic process"/>
    <property type="evidence" value="ECO:0007669"/>
    <property type="project" value="TreeGrafter"/>
</dbReference>
<name>A0A1I5CN02_9HYPH</name>
<evidence type="ECO:0000256" key="1">
    <source>
        <dbReference type="ARBA" id="ARBA00010688"/>
    </source>
</evidence>
<evidence type="ECO:0000313" key="6">
    <source>
        <dbReference type="Proteomes" id="UP000199236"/>
    </source>
</evidence>
<dbReference type="AlphaFoldDB" id="A0A1I5CN02"/>
<dbReference type="GO" id="GO:0006974">
    <property type="term" value="P:DNA damage response"/>
    <property type="evidence" value="ECO:0007669"/>
    <property type="project" value="TreeGrafter"/>
</dbReference>
<dbReference type="InterPro" id="IPR011611">
    <property type="entry name" value="PfkB_dom"/>
</dbReference>
<dbReference type="InterPro" id="IPR002173">
    <property type="entry name" value="Carboh/pur_kinase_PfkB_CS"/>
</dbReference>
<sequence length="321" mass="34925">MTEQLKIASIGECMIELSPAKGVEGFAEGMKVFRQAFAGDTFNTATYLVRQFSPKAEVSYITGLGSDMQSQSMREKFASEGIKVDHITLVEGKNPGLYMIENDETGERFFHYWRNDAAAKLMFGGWSVEKIAELLGDFNMVYFSGITLAILDDTQRDNLLAALASLKGKVKVAFDPNFRPALWPDRDKCRAVFSKAAGVTDYALVGCEDHAALWEESDADKIADAWRGWGAGEAIIKGGDNSCIIVNDEGRMEVAPPAKLKPVDTTGAGDSFAAGYIGMRIQDKSVDEAARMAHAIAAKVIMHPGGAIDKAVWSPVQEGEY</sequence>
<protein>
    <submittedName>
        <fullName evidence="5">2-dehydro-3-deoxygluconokinase</fullName>
    </submittedName>
</protein>
<gene>
    <name evidence="5" type="ORF">SAMN04488056_102284</name>
</gene>
<dbReference type="OrthoDB" id="9776822at2"/>
<keyword evidence="2" id="KW-0808">Transferase</keyword>
<dbReference type="PANTHER" id="PTHR43085">
    <property type="entry name" value="HEXOKINASE FAMILY MEMBER"/>
    <property type="match status" value="1"/>
</dbReference>
<dbReference type="Gene3D" id="3.40.1190.20">
    <property type="match status" value="1"/>
</dbReference>
<keyword evidence="3 5" id="KW-0418">Kinase</keyword>
<evidence type="ECO:0000313" key="5">
    <source>
        <dbReference type="EMBL" id="SFN88246.1"/>
    </source>
</evidence>
<organism evidence="5 6">
    <name type="scientific">Cohaesibacter marisflavi</name>
    <dbReference type="NCBI Taxonomy" id="655353"/>
    <lineage>
        <taxon>Bacteria</taxon>
        <taxon>Pseudomonadati</taxon>
        <taxon>Pseudomonadota</taxon>
        <taxon>Alphaproteobacteria</taxon>
        <taxon>Hyphomicrobiales</taxon>
        <taxon>Cohaesibacteraceae</taxon>
    </lineage>
</organism>